<keyword evidence="2" id="KW-1185">Reference proteome</keyword>
<sequence length="92" mass="10659">MRSTYFSLRKKLHEISTHESTEMCNISLHCYECGDSYLLPTPARCETNRTKGSCESFEVGQTFRLNTDCPYCRRSQKRRKLPAKARGIYALS</sequence>
<organism evidence="1 2">
    <name type="scientific">Drechslerella dactyloides</name>
    <name type="common">Nematode-trapping fungus</name>
    <name type="synonym">Arthrobotrys dactyloides</name>
    <dbReference type="NCBI Taxonomy" id="74499"/>
    <lineage>
        <taxon>Eukaryota</taxon>
        <taxon>Fungi</taxon>
        <taxon>Dikarya</taxon>
        <taxon>Ascomycota</taxon>
        <taxon>Pezizomycotina</taxon>
        <taxon>Orbiliomycetes</taxon>
        <taxon>Orbiliales</taxon>
        <taxon>Orbiliaceae</taxon>
        <taxon>Drechslerella</taxon>
    </lineage>
</organism>
<evidence type="ECO:0000313" key="2">
    <source>
        <dbReference type="Proteomes" id="UP001221413"/>
    </source>
</evidence>
<reference evidence="1" key="1">
    <citation type="submission" date="2023-01" db="EMBL/GenBank/DDBJ databases">
        <title>The chitinases involved in constricting ring structure development in the nematode-trapping fungus Drechslerella dactyloides.</title>
        <authorList>
            <person name="Wang R."/>
            <person name="Zhang L."/>
            <person name="Tang P."/>
            <person name="Li S."/>
            <person name="Liang L."/>
        </authorList>
    </citation>
    <scope>NUCLEOTIDE SEQUENCE</scope>
    <source>
        <strain evidence="1">YMF1.00031</strain>
    </source>
</reference>
<dbReference type="EMBL" id="JAQGDS010000001">
    <property type="protein sequence ID" value="KAJ6264228.1"/>
    <property type="molecule type" value="Genomic_DNA"/>
</dbReference>
<protein>
    <submittedName>
        <fullName evidence="1">Uncharacterized protein</fullName>
    </submittedName>
</protein>
<dbReference type="AlphaFoldDB" id="A0AAD6J4B8"/>
<gene>
    <name evidence="1" type="ORF">Dda_0371</name>
</gene>
<comment type="caution">
    <text evidence="1">The sequence shown here is derived from an EMBL/GenBank/DDBJ whole genome shotgun (WGS) entry which is preliminary data.</text>
</comment>
<name>A0AAD6J4B8_DREDA</name>
<dbReference type="Proteomes" id="UP001221413">
    <property type="component" value="Unassembled WGS sequence"/>
</dbReference>
<accession>A0AAD6J4B8</accession>
<proteinExistence type="predicted"/>
<evidence type="ECO:0000313" key="1">
    <source>
        <dbReference type="EMBL" id="KAJ6264228.1"/>
    </source>
</evidence>